<evidence type="ECO:0000256" key="1">
    <source>
        <dbReference type="SAM" id="Coils"/>
    </source>
</evidence>
<keyword evidence="1" id="KW-0175">Coiled coil</keyword>
<dbReference type="Proteomes" id="UP000053573">
    <property type="component" value="Unassembled WGS sequence"/>
</dbReference>
<reference evidence="3" key="1">
    <citation type="journal article" date="2015" name="PLoS Genet.">
        <title>The dynamic genome and transcriptome of the human fungal pathogen Blastomyces and close relative Emmonsia.</title>
        <authorList>
            <person name="Munoz J.F."/>
            <person name="Gauthier G.M."/>
            <person name="Desjardins C.A."/>
            <person name="Gallo J.E."/>
            <person name="Holder J."/>
            <person name="Sullivan T.D."/>
            <person name="Marty A.J."/>
            <person name="Carmen J.C."/>
            <person name="Chen Z."/>
            <person name="Ding L."/>
            <person name="Gujja S."/>
            <person name="Magrini V."/>
            <person name="Misas E."/>
            <person name="Mitreva M."/>
            <person name="Priest M."/>
            <person name="Saif S."/>
            <person name="Whiston E.A."/>
            <person name="Young S."/>
            <person name="Zeng Q."/>
            <person name="Goldman W.E."/>
            <person name="Mardis E.R."/>
            <person name="Taylor J.W."/>
            <person name="McEwen J.G."/>
            <person name="Clay O.K."/>
            <person name="Klein B.S."/>
            <person name="Cuomo C.A."/>
        </authorList>
    </citation>
    <scope>NUCLEOTIDE SEQUENCE [LARGE SCALE GENOMIC DNA]</scope>
    <source>
        <strain evidence="3">UAMH 139</strain>
    </source>
</reference>
<keyword evidence="3" id="KW-1185">Reference proteome</keyword>
<feature type="coiled-coil region" evidence="1">
    <location>
        <begin position="132"/>
        <end position="166"/>
    </location>
</feature>
<dbReference type="EMBL" id="LDEV01002784">
    <property type="protein sequence ID" value="KLJ07654.1"/>
    <property type="molecule type" value="Genomic_DNA"/>
</dbReference>
<proteinExistence type="predicted"/>
<sequence>MAQLRRIASRLDGTASMSPNTEYAKPYLASLSTAKDALRDPAKSSTPISKKVLSEIFSDNTGLTDAVPGAARPYVLTTFRNNVAAISLDDPQSITKGVLALCDRVRDVDLFGLGICLENREGRPALVRLVTRDLIEARQQQAEQHLERQRAKEQQRRKELEKLEKGKMSPLEMFRTNEFKRLNSSLPGPSDYIVDGVFSIITWNLALLVSYSQPISEAEEMSFPDVGA</sequence>
<accession>A0A0H1B875</accession>
<organism evidence="2 3">
    <name type="scientific">Blastomyces silverae</name>
    <dbReference type="NCBI Taxonomy" id="2060906"/>
    <lineage>
        <taxon>Eukaryota</taxon>
        <taxon>Fungi</taxon>
        <taxon>Dikarya</taxon>
        <taxon>Ascomycota</taxon>
        <taxon>Pezizomycotina</taxon>
        <taxon>Eurotiomycetes</taxon>
        <taxon>Eurotiomycetidae</taxon>
        <taxon>Onygenales</taxon>
        <taxon>Ajellomycetaceae</taxon>
        <taxon>Blastomyces</taxon>
    </lineage>
</organism>
<dbReference type="OrthoDB" id="4188808at2759"/>
<evidence type="ECO:0000313" key="2">
    <source>
        <dbReference type="EMBL" id="KLJ07654.1"/>
    </source>
</evidence>
<evidence type="ECO:0000313" key="3">
    <source>
        <dbReference type="Proteomes" id="UP000053573"/>
    </source>
</evidence>
<dbReference type="AlphaFoldDB" id="A0A0H1B875"/>
<comment type="caution">
    <text evidence="2">The sequence shown here is derived from an EMBL/GenBank/DDBJ whole genome shotgun (WGS) entry which is preliminary data.</text>
</comment>
<gene>
    <name evidence="2" type="ORF">EMPG_16880</name>
</gene>
<dbReference type="STRING" id="2060906.A0A0H1B875"/>
<name>A0A0H1B875_9EURO</name>
<protein>
    <submittedName>
        <fullName evidence="2">Uncharacterized protein</fullName>
    </submittedName>
</protein>